<proteinExistence type="predicted"/>
<protein>
    <submittedName>
        <fullName evidence="3">Uncharacterized protein</fullName>
    </submittedName>
</protein>
<evidence type="ECO:0000313" key="4">
    <source>
        <dbReference type="Proteomes" id="UP000596130"/>
    </source>
</evidence>
<reference evidence="3 4" key="1">
    <citation type="submission" date="2020-12" db="EMBL/GenBank/DDBJ databases">
        <title>Identification and biosynthesis of polyene macrolides produced by Streptomyces alfalfae Men-myco-93-63.</title>
        <authorList>
            <person name="Liu D."/>
            <person name="Li Y."/>
            <person name="Liu L."/>
            <person name="Han X."/>
            <person name="Shen F."/>
        </authorList>
    </citation>
    <scope>NUCLEOTIDE SEQUENCE [LARGE SCALE GENOMIC DNA]</scope>
    <source>
        <strain evidence="3 4">Men-myco-93-63</strain>
    </source>
</reference>
<keyword evidence="2" id="KW-1133">Transmembrane helix</keyword>
<evidence type="ECO:0000313" key="3">
    <source>
        <dbReference type="EMBL" id="QQC89320.1"/>
    </source>
</evidence>
<keyword evidence="2" id="KW-0812">Transmembrane</keyword>
<name>A0A7T4PFI0_9ACTN</name>
<gene>
    <name evidence="3" type="ORF">I8755_13490</name>
</gene>
<dbReference type="Proteomes" id="UP000596130">
    <property type="component" value="Chromosome"/>
</dbReference>
<dbReference type="AlphaFoldDB" id="A0A7T4PFI0"/>
<feature type="transmembrane region" description="Helical" evidence="2">
    <location>
        <begin position="80"/>
        <end position="104"/>
    </location>
</feature>
<keyword evidence="2" id="KW-0472">Membrane</keyword>
<accession>A0A7T4PFI0</accession>
<sequence length="244" mass="24646">MTVPEEEERDCDALMSAITDEPVPDEARSDPGFAAEHAAALADVAVLRERLTVVGDALAAGPPRRTAVPLRPPRTARRRAGVALGAVAATVAAALAGGLGWLAVDAGQGAADKDSGAGVASEAKGEPDGGADASPGAGGLVACARLIVEGTVTAVDPLRGGSQDRVTVDVTRHIKPESGSGTVRFPLDREADPRLKAGDRVLVAFGKGSAEPSDWAVGEERARLRTLILKALPAAKRLSCGGGG</sequence>
<organism evidence="3 4">
    <name type="scientific">Streptomyces alfalfae</name>
    <dbReference type="NCBI Taxonomy" id="1642299"/>
    <lineage>
        <taxon>Bacteria</taxon>
        <taxon>Bacillati</taxon>
        <taxon>Actinomycetota</taxon>
        <taxon>Actinomycetes</taxon>
        <taxon>Kitasatosporales</taxon>
        <taxon>Streptomycetaceae</taxon>
        <taxon>Streptomyces</taxon>
    </lineage>
</organism>
<feature type="region of interest" description="Disordered" evidence="1">
    <location>
        <begin position="111"/>
        <end position="134"/>
    </location>
</feature>
<dbReference type="RefSeq" id="WP_198502617.1">
    <property type="nucleotide sequence ID" value="NZ_CP065959.1"/>
</dbReference>
<evidence type="ECO:0000256" key="2">
    <source>
        <dbReference type="SAM" id="Phobius"/>
    </source>
</evidence>
<evidence type="ECO:0000256" key="1">
    <source>
        <dbReference type="SAM" id="MobiDB-lite"/>
    </source>
</evidence>
<dbReference type="EMBL" id="CP065959">
    <property type="protein sequence ID" value="QQC89320.1"/>
    <property type="molecule type" value="Genomic_DNA"/>
</dbReference>